<dbReference type="PRINTS" id="PR00080">
    <property type="entry name" value="SDRFAMILY"/>
</dbReference>
<evidence type="ECO:0000313" key="5">
    <source>
        <dbReference type="Proteomes" id="UP000007799"/>
    </source>
</evidence>
<dbReference type="FunFam" id="3.40.50.720:FF:000084">
    <property type="entry name" value="Short-chain dehydrogenase reductase"/>
    <property type="match status" value="1"/>
</dbReference>
<dbReference type="GO" id="GO:0048038">
    <property type="term" value="F:quinone binding"/>
    <property type="evidence" value="ECO:0007669"/>
    <property type="project" value="TreeGrafter"/>
</dbReference>
<evidence type="ECO:0000313" key="4">
    <source>
        <dbReference type="EMBL" id="EGD77578.1"/>
    </source>
</evidence>
<dbReference type="PROSITE" id="PS00061">
    <property type="entry name" value="ADH_SHORT"/>
    <property type="match status" value="1"/>
</dbReference>
<organism evidence="5">
    <name type="scientific">Salpingoeca rosetta (strain ATCC 50818 / BSB-021)</name>
    <dbReference type="NCBI Taxonomy" id="946362"/>
    <lineage>
        <taxon>Eukaryota</taxon>
        <taxon>Choanoflagellata</taxon>
        <taxon>Craspedida</taxon>
        <taxon>Salpingoecidae</taxon>
        <taxon>Salpingoeca</taxon>
    </lineage>
</organism>
<name>F2UKC9_SALR5</name>
<dbReference type="InterPro" id="IPR002347">
    <property type="entry name" value="SDR_fam"/>
</dbReference>
<comment type="similarity">
    <text evidence="1">Belongs to the short-chain dehydrogenases/reductases (SDR) family.</text>
</comment>
<dbReference type="GeneID" id="16071022"/>
<feature type="compositionally biased region" description="Low complexity" evidence="3">
    <location>
        <begin position="1"/>
        <end position="17"/>
    </location>
</feature>
<dbReference type="Proteomes" id="UP000007799">
    <property type="component" value="Unassembled WGS sequence"/>
</dbReference>
<dbReference type="SUPFAM" id="SSF51735">
    <property type="entry name" value="NAD(P)-binding Rossmann-fold domains"/>
    <property type="match status" value="1"/>
</dbReference>
<dbReference type="CDD" id="cd05233">
    <property type="entry name" value="SDR_c"/>
    <property type="match status" value="1"/>
</dbReference>
<dbReference type="EMBL" id="GL832978">
    <property type="protein sequence ID" value="EGD77578.1"/>
    <property type="molecule type" value="Genomic_DNA"/>
</dbReference>
<gene>
    <name evidence="4" type="ORF">PTSG_08675</name>
</gene>
<evidence type="ECO:0000256" key="2">
    <source>
        <dbReference type="SAM" id="Coils"/>
    </source>
</evidence>
<accession>F2UKC9</accession>
<dbReference type="AlphaFoldDB" id="F2UKC9"/>
<keyword evidence="5" id="KW-1185">Reference proteome</keyword>
<dbReference type="Gene3D" id="3.40.50.720">
    <property type="entry name" value="NAD(P)-binding Rossmann-like Domain"/>
    <property type="match status" value="1"/>
</dbReference>
<dbReference type="Pfam" id="PF13561">
    <property type="entry name" value="adh_short_C2"/>
    <property type="match status" value="1"/>
</dbReference>
<dbReference type="OrthoDB" id="5840532at2759"/>
<dbReference type="PANTHER" id="PTHR42760">
    <property type="entry name" value="SHORT-CHAIN DEHYDROGENASES/REDUCTASES FAMILY MEMBER"/>
    <property type="match status" value="1"/>
</dbReference>
<feature type="region of interest" description="Disordered" evidence="3">
    <location>
        <begin position="133"/>
        <end position="163"/>
    </location>
</feature>
<dbReference type="InterPro" id="IPR020904">
    <property type="entry name" value="Sc_DH/Rdtase_CS"/>
</dbReference>
<dbReference type="InterPro" id="IPR036291">
    <property type="entry name" value="NAD(P)-bd_dom_sf"/>
</dbReference>
<protein>
    <recommendedName>
        <fullName evidence="6">BZIP domain-containing protein</fullName>
    </recommendedName>
</protein>
<reference evidence="4" key="1">
    <citation type="submission" date="2009-08" db="EMBL/GenBank/DDBJ databases">
        <title>Annotation of Salpingoeca rosetta.</title>
        <authorList>
            <consortium name="The Broad Institute Genome Sequencing Platform"/>
            <person name="Russ C."/>
            <person name="Cuomo C."/>
            <person name="Burger G."/>
            <person name="Gray M.W."/>
            <person name="Holland P.W.H."/>
            <person name="King N."/>
            <person name="Lang F.B.F."/>
            <person name="Roger A.J."/>
            <person name="Ruiz-Trillo I."/>
            <person name="Young S.K."/>
            <person name="Zeng Q."/>
            <person name="Gargeya S."/>
            <person name="Alvarado L."/>
            <person name="Berlin A."/>
            <person name="Chapman S.B."/>
            <person name="Chen Z."/>
            <person name="Freedman E."/>
            <person name="Gellesch M."/>
            <person name="Goldberg J."/>
            <person name="Griggs A."/>
            <person name="Gujja S."/>
            <person name="Heilman E."/>
            <person name="Heiman D."/>
            <person name="Howarth C."/>
            <person name="Mehta T."/>
            <person name="Neiman D."/>
            <person name="Pearson M."/>
            <person name="Roberts A."/>
            <person name="Saif S."/>
            <person name="Shea T."/>
            <person name="Shenoy N."/>
            <person name="Sisk P."/>
            <person name="Stolte C."/>
            <person name="Sykes S."/>
            <person name="White J."/>
            <person name="Yandava C."/>
            <person name="Haas B."/>
            <person name="Nusbaum C."/>
            <person name="Birren B."/>
        </authorList>
    </citation>
    <scope>NUCLEOTIDE SEQUENCE [LARGE SCALE GENOMIC DNA]</scope>
    <source>
        <strain evidence="4">ATCC 50818</strain>
    </source>
</reference>
<dbReference type="InParanoid" id="F2UKC9"/>
<evidence type="ECO:0000256" key="1">
    <source>
        <dbReference type="ARBA" id="ARBA00006484"/>
    </source>
</evidence>
<dbReference type="PRINTS" id="PR00081">
    <property type="entry name" value="GDHRDH"/>
</dbReference>
<keyword evidence="2" id="KW-0175">Coiled coil</keyword>
<dbReference type="eggNOG" id="KOG0725">
    <property type="taxonomic scope" value="Eukaryota"/>
</dbReference>
<feature type="coiled-coil region" evidence="2">
    <location>
        <begin position="228"/>
        <end position="289"/>
    </location>
</feature>
<dbReference type="RefSeq" id="XP_004990466.1">
    <property type="nucleotide sequence ID" value="XM_004990409.1"/>
</dbReference>
<feature type="region of interest" description="Disordered" evidence="3">
    <location>
        <begin position="76"/>
        <end position="98"/>
    </location>
</feature>
<dbReference type="PANTHER" id="PTHR42760:SF122">
    <property type="entry name" value="NAD(P)-BINDING PROTEIN"/>
    <property type="match status" value="1"/>
</dbReference>
<feature type="compositionally biased region" description="Low complexity" evidence="3">
    <location>
        <begin position="84"/>
        <end position="98"/>
    </location>
</feature>
<dbReference type="KEGG" id="sre:PTSG_08675"/>
<dbReference type="GO" id="GO:0016616">
    <property type="term" value="F:oxidoreductase activity, acting on the CH-OH group of donors, NAD or NADP as acceptor"/>
    <property type="evidence" value="ECO:0007669"/>
    <property type="project" value="TreeGrafter"/>
</dbReference>
<proteinExistence type="inferred from homology"/>
<dbReference type="CDD" id="cd14686">
    <property type="entry name" value="bZIP"/>
    <property type="match status" value="1"/>
</dbReference>
<evidence type="ECO:0000256" key="3">
    <source>
        <dbReference type="SAM" id="MobiDB-lite"/>
    </source>
</evidence>
<sequence length="611" mass="65782">MAQRRQGQQQQQQEQAGFGSEALEVDVTSDAATNALTAAIAPRDAGSDAADPSHLLSPNDLDSYLDTFFLAPLNARPTEESQSHRQQQQQRTQGGDQTLQEQRRAFLQQLDGETLLHQVFGIDQGFDLQPYVGSQQDLGYPPPLSFSAQNHEPHPQPVVSPSSSLPLAASGTFPPRELHAFVNDAALSLEAHNRNNEGRTTLECYFKERILLQGETLPAILPQHPAWLKLFKTERKRLKGRARQARHRRKHRRNEQSLSSQIAALQARVQELELENQSLRQVIAAQAVQSRPISAVMLLPSLRGVLLRRAAAASPITFLTQRPTHRLHTRSSTAAAAAAAVPSNEVPDSPGTVVVTGGSHGIGQAVVRAFAQRGHTVFNLDITQPDPDSGGEDAPLDTTFFSVDMADEDAVRVAFDIILAKCGSIDVLVNNVGIQPPASCVPLHELPTHLWRQVLSVNLDSMYFASKAALPAMLKRDLSSSPSFTGSRGVIVNMASVQGVLSQPGVPAYAASKGAMLSLTRQMALEYGPNGIRVTAVNPGTTATPLVQALIEGDGKTLEDAGKVYPLEQRVAQPSEVGEVAYFLATPAASFISGSHVDVDGAICVKGGWNT</sequence>
<dbReference type="STRING" id="946362.F2UKC9"/>
<evidence type="ECO:0008006" key="6">
    <source>
        <dbReference type="Google" id="ProtNLM"/>
    </source>
</evidence>
<feature type="region of interest" description="Disordered" evidence="3">
    <location>
        <begin position="1"/>
        <end position="25"/>
    </location>
</feature>
<dbReference type="GO" id="GO:0006633">
    <property type="term" value="P:fatty acid biosynthetic process"/>
    <property type="evidence" value="ECO:0007669"/>
    <property type="project" value="TreeGrafter"/>
</dbReference>